<name>A0A143YSP9_9LACT</name>
<dbReference type="RefSeq" id="WP_087033740.1">
    <property type="nucleotide sequence ID" value="NZ_FJNE01000007.1"/>
</dbReference>
<evidence type="ECO:0000256" key="3">
    <source>
        <dbReference type="ARBA" id="ARBA00023004"/>
    </source>
</evidence>
<dbReference type="Gene3D" id="3.50.50.60">
    <property type="entry name" value="FAD/NAD(P)-binding domain"/>
    <property type="match status" value="1"/>
</dbReference>
<keyword evidence="5" id="KW-1015">Disulfide bond</keyword>
<feature type="domain" description="Rieske" evidence="6">
    <location>
        <begin position="430"/>
        <end position="516"/>
    </location>
</feature>
<organism evidence="7 8">
    <name type="scientific">Trichococcus palustris</name>
    <dbReference type="NCBI Taxonomy" id="140314"/>
    <lineage>
        <taxon>Bacteria</taxon>
        <taxon>Bacillati</taxon>
        <taxon>Bacillota</taxon>
        <taxon>Bacilli</taxon>
        <taxon>Lactobacillales</taxon>
        <taxon>Carnobacteriaceae</taxon>
        <taxon>Trichococcus</taxon>
    </lineage>
</organism>
<keyword evidence="2" id="KW-0479">Metal-binding</keyword>
<dbReference type="InterPro" id="IPR017941">
    <property type="entry name" value="Rieske_2Fe-2S"/>
</dbReference>
<dbReference type="GO" id="GO:0016705">
    <property type="term" value="F:oxidoreductase activity, acting on paired donors, with incorporation or reduction of molecular oxygen"/>
    <property type="evidence" value="ECO:0007669"/>
    <property type="project" value="UniProtKB-ARBA"/>
</dbReference>
<dbReference type="STRING" id="140314.SAMN04488076_11937"/>
<dbReference type="InterPro" id="IPR036922">
    <property type="entry name" value="Rieske_2Fe-2S_sf"/>
</dbReference>
<dbReference type="SUPFAM" id="SSF51905">
    <property type="entry name" value="FAD/NAD(P)-binding domain"/>
    <property type="match status" value="1"/>
</dbReference>
<dbReference type="GO" id="GO:0016020">
    <property type="term" value="C:membrane"/>
    <property type="evidence" value="ECO:0007669"/>
    <property type="project" value="InterPro"/>
</dbReference>
<dbReference type="SUPFAM" id="SSF50022">
    <property type="entry name" value="ISP domain"/>
    <property type="match status" value="1"/>
</dbReference>
<reference evidence="7 8" key="1">
    <citation type="submission" date="2016-02" db="EMBL/GenBank/DDBJ databases">
        <authorList>
            <person name="Wen L."/>
            <person name="He K."/>
            <person name="Yang H."/>
        </authorList>
    </citation>
    <scope>NUCLEOTIDE SEQUENCE [LARGE SCALE GENOMIC DNA]</scope>
    <source>
        <strain evidence="7">Trichococcus palustris</strain>
    </source>
</reference>
<evidence type="ECO:0000256" key="1">
    <source>
        <dbReference type="ARBA" id="ARBA00022714"/>
    </source>
</evidence>
<proteinExistence type="predicted"/>
<evidence type="ECO:0000256" key="2">
    <source>
        <dbReference type="ARBA" id="ARBA00022723"/>
    </source>
</evidence>
<dbReference type="PANTHER" id="PTHR13847:SF274">
    <property type="entry name" value="RIESKE 2FE-2S IRON-SULFUR PROTEIN YHFW-RELATED"/>
    <property type="match status" value="1"/>
</dbReference>
<dbReference type="InterPro" id="IPR006076">
    <property type="entry name" value="FAD-dep_OxRdtase"/>
</dbReference>
<dbReference type="PROSITE" id="PS51296">
    <property type="entry name" value="RIESKE"/>
    <property type="match status" value="1"/>
</dbReference>
<dbReference type="InterPro" id="IPR005805">
    <property type="entry name" value="Rieske_Fe-S_prot_C"/>
</dbReference>
<dbReference type="GO" id="GO:0004497">
    <property type="term" value="F:monooxygenase activity"/>
    <property type="evidence" value="ECO:0007669"/>
    <property type="project" value="UniProtKB-ARBA"/>
</dbReference>
<dbReference type="GO" id="GO:0005737">
    <property type="term" value="C:cytoplasm"/>
    <property type="evidence" value="ECO:0007669"/>
    <property type="project" value="TreeGrafter"/>
</dbReference>
<dbReference type="GO" id="GO:0051537">
    <property type="term" value="F:2 iron, 2 sulfur cluster binding"/>
    <property type="evidence" value="ECO:0007669"/>
    <property type="project" value="UniProtKB-KW"/>
</dbReference>
<keyword evidence="4" id="KW-0411">Iron-sulfur</keyword>
<dbReference type="Gene3D" id="2.102.10.10">
    <property type="entry name" value="Rieske [2Fe-2S] iron-sulphur domain"/>
    <property type="match status" value="1"/>
</dbReference>
<dbReference type="GO" id="GO:0046872">
    <property type="term" value="F:metal ion binding"/>
    <property type="evidence" value="ECO:0007669"/>
    <property type="project" value="UniProtKB-KW"/>
</dbReference>
<keyword evidence="8" id="KW-1185">Reference proteome</keyword>
<evidence type="ECO:0000256" key="5">
    <source>
        <dbReference type="ARBA" id="ARBA00023157"/>
    </source>
</evidence>
<dbReference type="EMBL" id="FJNE01000007">
    <property type="protein sequence ID" value="CZQ97781.1"/>
    <property type="molecule type" value="Genomic_DNA"/>
</dbReference>
<evidence type="ECO:0000313" key="7">
    <source>
        <dbReference type="EMBL" id="CZQ97781.1"/>
    </source>
</evidence>
<keyword evidence="3" id="KW-0408">Iron</keyword>
<sequence length="516" mass="56472">MSQEETGSRIPKFAHSYWREFEEIPSFTGLQESLTTDIAIVGGGIAGIVSAYLLAKAGKKIILLDAGKLIDGATGYTTAKITAQHNLLYSEFIETIGAEQAKLYYEANSGGLKFIQETASELGIACDLTVQNAFVYSETELGKQKIEKEAEAYKTLGIDGGLATSEVDLPFDVTAAIVMRNQAQFHPVKFLAGLLREIERLGGIVYEQTRAMKIEKEDRPVIQTENGMRISCNKVIVASHYPINSSDGLYFSKLSVNRSYVIAVRTEAKIPTGVYLSADSPTRSMRAIPTDEGETLLMIGGDGHPAGRSKTNILEHYQNLAHFGEEHFGIKEIPYRWSTQDLATLDKVPYVGTMTASYDHILVATGFNKWGMSNGAAAGMMLADRILGKPNPYAEVFDPTRTKMEKADVEDFIKDNAAVAKAFIVGKLKRTVETADELEADEGGIVKIDGEKTGAYRDENGQLHLVSTTCSHLGCTVKWNDAERSWDCPCHGSRFSYNGDVLDGPAVHPLKKLDAE</sequence>
<dbReference type="Proteomes" id="UP000242754">
    <property type="component" value="Unassembled WGS sequence"/>
</dbReference>
<dbReference type="OrthoDB" id="9767869at2"/>
<dbReference type="CDD" id="cd03477">
    <property type="entry name" value="Rieske_YhfW_C"/>
    <property type="match status" value="1"/>
</dbReference>
<evidence type="ECO:0000256" key="4">
    <source>
        <dbReference type="ARBA" id="ARBA00023014"/>
    </source>
</evidence>
<dbReference type="InterPro" id="IPR036188">
    <property type="entry name" value="FAD/NAD-bd_sf"/>
</dbReference>
<keyword evidence="1" id="KW-0001">2Fe-2S</keyword>
<protein>
    <submittedName>
        <fullName evidence="7">Rieske 2fe-2s subunit signature</fullName>
    </submittedName>
</protein>
<dbReference type="Pfam" id="PF01266">
    <property type="entry name" value="DAO"/>
    <property type="match status" value="1"/>
</dbReference>
<gene>
    <name evidence="7" type="ORF">Tpal_2177</name>
</gene>
<accession>A0A143YSP9</accession>
<dbReference type="InterPro" id="IPR038010">
    <property type="entry name" value="YhfW_C"/>
</dbReference>
<dbReference type="PRINTS" id="PR00162">
    <property type="entry name" value="RIESKE"/>
</dbReference>
<evidence type="ECO:0000259" key="6">
    <source>
        <dbReference type="PROSITE" id="PS51296"/>
    </source>
</evidence>
<dbReference type="PANTHER" id="PTHR13847">
    <property type="entry name" value="SARCOSINE DEHYDROGENASE-RELATED"/>
    <property type="match status" value="1"/>
</dbReference>
<dbReference type="AlphaFoldDB" id="A0A143YSP9"/>
<evidence type="ECO:0000313" key="8">
    <source>
        <dbReference type="Proteomes" id="UP000242754"/>
    </source>
</evidence>
<dbReference type="Pfam" id="PF00355">
    <property type="entry name" value="Rieske"/>
    <property type="match status" value="1"/>
</dbReference>
<dbReference type="Gene3D" id="3.30.9.10">
    <property type="entry name" value="D-Amino Acid Oxidase, subunit A, domain 2"/>
    <property type="match status" value="1"/>
</dbReference>
<dbReference type="FunFam" id="2.102.10.10:FF:000014">
    <property type="entry name" value="Oxidoreductase, FAD dependent"/>
    <property type="match status" value="1"/>
</dbReference>